<dbReference type="KEGG" id="thyd:TTHT_0490"/>
<sequence length="363" mass="43231">MEDKGSFSHLDIYKFFVYAGENRLNTILYFSEGFREYRVFFKNGKISFILSGDKDERFGEFLVVTNKITIEQYRITSEKILQEGKKFGYALIEEGFMTVEELYNSLNEYMLFLISQVFSLKEGVFAKLEFETHTELPMNLTIDFRKAIYHGIKKNSYFSLIDNYLPDLKVIPKFIVSVEDVFKVLPLSVEEQEVLEWIDGQNSISSICNYSNLSQFETLKLLLILKFSNFIKFERLKDEESFSINFEEELEKLLNNYNSKFEKIYTILNSLNPELFERLNTEVFEMLEDRYGELVRDIDFSSYGYIDFDAFYRNLYNLNESERLEIAEKFLEDVLKETMFFIEENGEKDFYQSLKKVIYERKA</sequence>
<dbReference type="InterPro" id="IPR025497">
    <property type="entry name" value="PatA-like_N"/>
</dbReference>
<reference evidence="2 3" key="1">
    <citation type="journal article" date="2012" name="Extremophiles">
        <title>Thermotomaculum hydrothermale gen. nov., sp. nov., a novel heterotrophic thermophile within the phylum Acidobacteria from a deep-sea hydrothermal vent chimney in the Southern Okinawa Trough.</title>
        <authorList>
            <person name="Izumi H."/>
            <person name="Nunoura T."/>
            <person name="Miyazaki M."/>
            <person name="Mino S."/>
            <person name="Toki T."/>
            <person name="Takai K."/>
            <person name="Sako Y."/>
            <person name="Sawabe T."/>
            <person name="Nakagawa S."/>
        </authorList>
    </citation>
    <scope>NUCLEOTIDE SEQUENCE [LARGE SCALE GENOMIC DNA]</scope>
    <source>
        <strain evidence="2 3">AC55</strain>
    </source>
</reference>
<organism evidence="2 3">
    <name type="scientific">Thermotomaculum hydrothermale</name>
    <dbReference type="NCBI Taxonomy" id="981385"/>
    <lineage>
        <taxon>Bacteria</taxon>
        <taxon>Pseudomonadati</taxon>
        <taxon>Acidobacteriota</taxon>
        <taxon>Holophagae</taxon>
        <taxon>Thermotomaculales</taxon>
        <taxon>Thermotomaculaceae</taxon>
        <taxon>Thermotomaculum</taxon>
    </lineage>
</organism>
<dbReference type="Proteomes" id="UP000595564">
    <property type="component" value="Chromosome"/>
</dbReference>
<evidence type="ECO:0000259" key="1">
    <source>
        <dbReference type="Pfam" id="PF14332"/>
    </source>
</evidence>
<dbReference type="EMBL" id="AP017470">
    <property type="protein sequence ID" value="BBB32079.1"/>
    <property type="molecule type" value="Genomic_DNA"/>
</dbReference>
<evidence type="ECO:0000313" key="2">
    <source>
        <dbReference type="EMBL" id="BBB32079.1"/>
    </source>
</evidence>
<feature type="domain" description="PatA-like N-terminal" evidence="1">
    <location>
        <begin position="4"/>
        <end position="151"/>
    </location>
</feature>
<protein>
    <recommendedName>
        <fullName evidence="1">PatA-like N-terminal domain-containing protein</fullName>
    </recommendedName>
</protein>
<proteinExistence type="predicted"/>
<dbReference type="Pfam" id="PF14332">
    <property type="entry name" value="DUF4388"/>
    <property type="match status" value="1"/>
</dbReference>
<dbReference type="AlphaFoldDB" id="A0A7R6PGC0"/>
<accession>A0A7R6PGC0</accession>
<dbReference type="RefSeq" id="WP_201328418.1">
    <property type="nucleotide sequence ID" value="NZ_AP017470.1"/>
</dbReference>
<gene>
    <name evidence="2" type="ORF">TTHT_0490</name>
</gene>
<evidence type="ECO:0000313" key="3">
    <source>
        <dbReference type="Proteomes" id="UP000595564"/>
    </source>
</evidence>
<name>A0A7R6PGC0_9BACT</name>
<keyword evidence="3" id="KW-1185">Reference proteome</keyword>